<feature type="region of interest" description="Disordered" evidence="5">
    <location>
        <begin position="299"/>
        <end position="340"/>
    </location>
</feature>
<feature type="domain" description="G-protein coupled receptors family 1 profile" evidence="7">
    <location>
        <begin position="102"/>
        <end position="411"/>
    </location>
</feature>
<dbReference type="PRINTS" id="PR00237">
    <property type="entry name" value="GPCRRHODOPSN"/>
</dbReference>
<evidence type="ECO:0000256" key="4">
    <source>
        <dbReference type="ARBA" id="ARBA00023136"/>
    </source>
</evidence>
<organism evidence="8 9">
    <name type="scientific">Plakobranchus ocellatus</name>
    <dbReference type="NCBI Taxonomy" id="259542"/>
    <lineage>
        <taxon>Eukaryota</taxon>
        <taxon>Metazoa</taxon>
        <taxon>Spiralia</taxon>
        <taxon>Lophotrochozoa</taxon>
        <taxon>Mollusca</taxon>
        <taxon>Gastropoda</taxon>
        <taxon>Heterobranchia</taxon>
        <taxon>Euthyneura</taxon>
        <taxon>Panpulmonata</taxon>
        <taxon>Sacoglossa</taxon>
        <taxon>Placobranchoidea</taxon>
        <taxon>Plakobranchidae</taxon>
        <taxon>Plakobranchus</taxon>
    </lineage>
</organism>
<keyword evidence="4 6" id="KW-0472">Membrane</keyword>
<gene>
    <name evidence="8" type="ORF">PoB_004224600</name>
</gene>
<evidence type="ECO:0000256" key="5">
    <source>
        <dbReference type="SAM" id="MobiDB-lite"/>
    </source>
</evidence>
<evidence type="ECO:0000256" key="1">
    <source>
        <dbReference type="ARBA" id="ARBA00004370"/>
    </source>
</evidence>
<dbReference type="PANTHER" id="PTHR46641:SF2">
    <property type="entry name" value="FMRFAMIDE RECEPTOR"/>
    <property type="match status" value="1"/>
</dbReference>
<feature type="transmembrane region" description="Helical" evidence="6">
    <location>
        <begin position="350"/>
        <end position="376"/>
    </location>
</feature>
<dbReference type="InterPro" id="IPR017452">
    <property type="entry name" value="GPCR_Rhodpsn_7TM"/>
</dbReference>
<feature type="transmembrane region" description="Helical" evidence="6">
    <location>
        <begin position="123"/>
        <end position="148"/>
    </location>
</feature>
<dbReference type="InterPro" id="IPR052954">
    <property type="entry name" value="GPCR-Ligand_Int"/>
</dbReference>
<dbReference type="SMART" id="SM01381">
    <property type="entry name" value="7TM_GPCR_Srsx"/>
    <property type="match status" value="1"/>
</dbReference>
<dbReference type="SUPFAM" id="SSF81321">
    <property type="entry name" value="Family A G protein-coupled receptor-like"/>
    <property type="match status" value="1"/>
</dbReference>
<protein>
    <submittedName>
        <fullName evidence="8">Chemosensory receptor b</fullName>
    </submittedName>
</protein>
<dbReference type="PANTHER" id="PTHR46641">
    <property type="entry name" value="FMRFAMIDE RECEPTOR-RELATED"/>
    <property type="match status" value="1"/>
</dbReference>
<feature type="transmembrane region" description="Helical" evidence="6">
    <location>
        <begin position="207"/>
        <end position="228"/>
    </location>
</feature>
<evidence type="ECO:0000313" key="9">
    <source>
        <dbReference type="Proteomes" id="UP000735302"/>
    </source>
</evidence>
<dbReference type="InterPro" id="IPR000276">
    <property type="entry name" value="GPCR_Rhodpsn"/>
</dbReference>
<feature type="transmembrane region" description="Helical" evidence="6">
    <location>
        <begin position="85"/>
        <end position="111"/>
    </location>
</feature>
<feature type="transmembrane region" description="Helical" evidence="6">
    <location>
        <begin position="264"/>
        <end position="285"/>
    </location>
</feature>
<feature type="transmembrane region" description="Helical" evidence="6">
    <location>
        <begin position="171"/>
        <end position="195"/>
    </location>
</feature>
<evidence type="ECO:0000256" key="3">
    <source>
        <dbReference type="ARBA" id="ARBA00022989"/>
    </source>
</evidence>
<dbReference type="AlphaFoldDB" id="A0AAV4B5M5"/>
<dbReference type="GO" id="GO:0016020">
    <property type="term" value="C:membrane"/>
    <property type="evidence" value="ECO:0007669"/>
    <property type="project" value="UniProtKB-SubCell"/>
</dbReference>
<dbReference type="GO" id="GO:0004930">
    <property type="term" value="F:G protein-coupled receptor activity"/>
    <property type="evidence" value="ECO:0007669"/>
    <property type="project" value="InterPro"/>
</dbReference>
<keyword evidence="9" id="KW-1185">Reference proteome</keyword>
<dbReference type="PROSITE" id="PS50262">
    <property type="entry name" value="G_PROTEIN_RECEP_F1_2"/>
    <property type="match status" value="1"/>
</dbReference>
<evidence type="ECO:0000313" key="8">
    <source>
        <dbReference type="EMBL" id="GFO15741.1"/>
    </source>
</evidence>
<keyword evidence="2 6" id="KW-0812">Transmembrane</keyword>
<proteinExistence type="predicted"/>
<dbReference type="Pfam" id="PF00001">
    <property type="entry name" value="7tm_1"/>
    <property type="match status" value="1"/>
</dbReference>
<feature type="compositionally biased region" description="Polar residues" evidence="5">
    <location>
        <begin position="315"/>
        <end position="335"/>
    </location>
</feature>
<sequence length="451" mass="49670">MIGASTIRNFGIITTNLTGCSNNFTTTTMNNNNSGWDSSSSVGPEISTEMGVSNVGDTLESGAQGGSGRDDGKMISDEMRMILEIVFFVILSGGISILGCVGNVINMMVFWRQGFKDTINISLFGLAIADFGSVFTLVWMAVCFTPWFRYSEIPFESTDVQYPTAGWPHMFFARSTSLITAFITFERCLCIALPLKVRTIITPARTRFIIAAIFFFIGASVVPIFYAIGISRVFVEDRNKTLYAIKYRPGGLKIESICFALTEFAQLSSFVLVIVFTAILIYNLVKKRRWRMKATYQGGESRGVGAGDGEEGRGQVSSIQSINSERPSGEGTSSAPLADKSSNRDKRVMIVVLSIACIFIACFLPSATNLVVIILLPEYNITGRFKNMFQVTGAICNTCESVNSSVNIFVYYNMSSRYRAVFRKLFGKERYTSGIDGPASNMSDYSMRNSD</sequence>
<dbReference type="Gene3D" id="1.20.1070.10">
    <property type="entry name" value="Rhodopsin 7-helix transmembrane proteins"/>
    <property type="match status" value="1"/>
</dbReference>
<keyword evidence="3 6" id="KW-1133">Transmembrane helix</keyword>
<evidence type="ECO:0000256" key="2">
    <source>
        <dbReference type="ARBA" id="ARBA00022692"/>
    </source>
</evidence>
<comment type="caution">
    <text evidence="8">The sequence shown here is derived from an EMBL/GenBank/DDBJ whole genome shotgun (WGS) entry which is preliminary data.</text>
</comment>
<keyword evidence="8" id="KW-0675">Receptor</keyword>
<accession>A0AAV4B5M5</accession>
<evidence type="ECO:0000259" key="7">
    <source>
        <dbReference type="PROSITE" id="PS50262"/>
    </source>
</evidence>
<dbReference type="Proteomes" id="UP000735302">
    <property type="component" value="Unassembled WGS sequence"/>
</dbReference>
<reference evidence="8 9" key="1">
    <citation type="journal article" date="2021" name="Elife">
        <title>Chloroplast acquisition without the gene transfer in kleptoplastic sea slugs, Plakobranchus ocellatus.</title>
        <authorList>
            <person name="Maeda T."/>
            <person name="Takahashi S."/>
            <person name="Yoshida T."/>
            <person name="Shimamura S."/>
            <person name="Takaki Y."/>
            <person name="Nagai Y."/>
            <person name="Toyoda A."/>
            <person name="Suzuki Y."/>
            <person name="Arimoto A."/>
            <person name="Ishii H."/>
            <person name="Satoh N."/>
            <person name="Nishiyama T."/>
            <person name="Hasebe M."/>
            <person name="Maruyama T."/>
            <person name="Minagawa J."/>
            <person name="Obokata J."/>
            <person name="Shigenobu S."/>
        </authorList>
    </citation>
    <scope>NUCLEOTIDE SEQUENCE [LARGE SCALE GENOMIC DNA]</scope>
</reference>
<evidence type="ECO:0000256" key="6">
    <source>
        <dbReference type="SAM" id="Phobius"/>
    </source>
</evidence>
<dbReference type="EMBL" id="BLXT01004630">
    <property type="protein sequence ID" value="GFO15741.1"/>
    <property type="molecule type" value="Genomic_DNA"/>
</dbReference>
<name>A0AAV4B5M5_9GAST</name>
<comment type="subcellular location">
    <subcellularLocation>
        <location evidence="1">Membrane</location>
    </subcellularLocation>
</comment>